<evidence type="ECO:0000256" key="1">
    <source>
        <dbReference type="SAM" id="MobiDB-lite"/>
    </source>
</evidence>
<evidence type="ECO:0000313" key="3">
    <source>
        <dbReference type="Proteomes" id="UP000321058"/>
    </source>
</evidence>
<proteinExistence type="predicted"/>
<dbReference type="AlphaFoldDB" id="A0A512N6S2"/>
<sequence>MARKNVSAHTDEQFALFIDQIGTMLDDEKEAQFESVVRRLVRVAACEAKDDGCDATDHDTVDDLHHSPEPPKRPYPLASGAGAAGTLPARPDFEAIEKAARQSGASSASLMGLIGQLVFSWSNNESMLIYILKVLLQTDEPAAATVFSTLNTTRARLDLVSRLGRIKLADRETRMALDHVVRCFNEINAVRNEFLHAMYAVDAKGRITHTQTMRLINKSGRLTFGQQHAIDRERIEGLVRTCNELRVLNRKVWDLLPQLAKAVESAASVSSAAAPIGTRPNGN</sequence>
<feature type="region of interest" description="Disordered" evidence="1">
    <location>
        <begin position="52"/>
        <end position="81"/>
    </location>
</feature>
<evidence type="ECO:0000313" key="2">
    <source>
        <dbReference type="EMBL" id="GEP54687.1"/>
    </source>
</evidence>
<dbReference type="Proteomes" id="UP000321058">
    <property type="component" value="Unassembled WGS sequence"/>
</dbReference>
<reference evidence="2 3" key="1">
    <citation type="submission" date="2019-07" db="EMBL/GenBank/DDBJ databases">
        <title>Whole genome shotgun sequence of Reyranella soli NBRC 108950.</title>
        <authorList>
            <person name="Hosoyama A."/>
            <person name="Uohara A."/>
            <person name="Ohji S."/>
            <person name="Ichikawa N."/>
        </authorList>
    </citation>
    <scope>NUCLEOTIDE SEQUENCE [LARGE SCALE GENOMIC DNA]</scope>
    <source>
        <strain evidence="2 3">NBRC 108950</strain>
    </source>
</reference>
<accession>A0A512N6S2</accession>
<comment type="caution">
    <text evidence="2">The sequence shown here is derived from an EMBL/GenBank/DDBJ whole genome shotgun (WGS) entry which is preliminary data.</text>
</comment>
<dbReference type="RefSeq" id="WP_147148452.1">
    <property type="nucleotide sequence ID" value="NZ_BKAJ01000031.1"/>
</dbReference>
<keyword evidence="3" id="KW-1185">Reference proteome</keyword>
<name>A0A512N6S2_9HYPH</name>
<gene>
    <name evidence="2" type="ORF">RSO01_18530</name>
</gene>
<dbReference type="EMBL" id="BKAJ01000031">
    <property type="protein sequence ID" value="GEP54687.1"/>
    <property type="molecule type" value="Genomic_DNA"/>
</dbReference>
<dbReference type="OrthoDB" id="7846470at2"/>
<feature type="compositionally biased region" description="Basic and acidic residues" evidence="1">
    <location>
        <begin position="52"/>
        <end position="72"/>
    </location>
</feature>
<protein>
    <submittedName>
        <fullName evidence="2">Uncharacterized protein</fullName>
    </submittedName>
</protein>
<organism evidence="2 3">
    <name type="scientific">Reyranella soli</name>
    <dbReference type="NCBI Taxonomy" id="1230389"/>
    <lineage>
        <taxon>Bacteria</taxon>
        <taxon>Pseudomonadati</taxon>
        <taxon>Pseudomonadota</taxon>
        <taxon>Alphaproteobacteria</taxon>
        <taxon>Hyphomicrobiales</taxon>
        <taxon>Reyranellaceae</taxon>
        <taxon>Reyranella</taxon>
    </lineage>
</organism>